<dbReference type="SUPFAM" id="SSF52833">
    <property type="entry name" value="Thioredoxin-like"/>
    <property type="match status" value="1"/>
</dbReference>
<evidence type="ECO:0000256" key="17">
    <source>
        <dbReference type="ARBA" id="ARBA00047804"/>
    </source>
</evidence>
<feature type="transmembrane region" description="Helical" evidence="18">
    <location>
        <begin position="364"/>
        <end position="388"/>
    </location>
</feature>
<evidence type="ECO:0000256" key="10">
    <source>
        <dbReference type="ARBA" id="ARBA00022989"/>
    </source>
</evidence>
<comment type="catalytic activity">
    <reaction evidence="17 18">
        <text>[protein]-dithiol + NADP(+) = [protein]-disulfide + NADPH + H(+)</text>
        <dbReference type="Rhea" id="RHEA:18753"/>
        <dbReference type="Rhea" id="RHEA-COMP:10593"/>
        <dbReference type="Rhea" id="RHEA-COMP:10594"/>
        <dbReference type="ChEBI" id="CHEBI:15378"/>
        <dbReference type="ChEBI" id="CHEBI:29950"/>
        <dbReference type="ChEBI" id="CHEBI:50058"/>
        <dbReference type="ChEBI" id="CHEBI:57783"/>
        <dbReference type="ChEBI" id="CHEBI:58349"/>
        <dbReference type="EC" id="1.8.1.8"/>
    </reaction>
</comment>
<dbReference type="PANTHER" id="PTHR32234">
    <property type="entry name" value="THIOL:DISULFIDE INTERCHANGE PROTEIN DSBD"/>
    <property type="match status" value="1"/>
</dbReference>
<comment type="subcellular location">
    <subcellularLocation>
        <location evidence="1 18">Cell inner membrane</location>
        <topology evidence="1 18">Multi-pass membrane protein</topology>
    </subcellularLocation>
</comment>
<evidence type="ECO:0000256" key="4">
    <source>
        <dbReference type="ARBA" id="ARBA00022475"/>
    </source>
</evidence>
<comment type="caution">
    <text evidence="18">Lacks conserved residue(s) required for the propagation of feature annotation.</text>
</comment>
<name>A0ABN5P9V0_9VIBR</name>
<dbReference type="PROSITE" id="PS00194">
    <property type="entry name" value="THIOREDOXIN_1"/>
    <property type="match status" value="1"/>
</dbReference>
<evidence type="ECO:0000256" key="3">
    <source>
        <dbReference type="ARBA" id="ARBA00022448"/>
    </source>
</evidence>
<dbReference type="PROSITE" id="PS51352">
    <property type="entry name" value="THIOREDOXIN_2"/>
    <property type="match status" value="1"/>
</dbReference>
<dbReference type="Gene3D" id="2.60.40.1250">
    <property type="entry name" value="Thiol:disulfide interchange protein DsbD, N-terminal domain"/>
    <property type="match status" value="1"/>
</dbReference>
<feature type="transmembrane region" description="Helical" evidence="18">
    <location>
        <begin position="202"/>
        <end position="222"/>
    </location>
</feature>
<comment type="similarity">
    <text evidence="2 18">Belongs to the thioredoxin family. DsbD subfamily.</text>
</comment>
<keyword evidence="6 18" id="KW-0812">Transmembrane</keyword>
<feature type="compositionally biased region" description="Low complexity" evidence="19">
    <location>
        <begin position="157"/>
        <end position="181"/>
    </location>
</feature>
<feature type="chain" id="PRO_5044941733" description="Thiol:disulfide interchange protein DsbD" evidence="18">
    <location>
        <begin position="22"/>
        <end position="605"/>
    </location>
</feature>
<dbReference type="CDD" id="cd02953">
    <property type="entry name" value="DsbDgamma"/>
    <property type="match status" value="1"/>
</dbReference>
<dbReference type="SUPFAM" id="SSF74863">
    <property type="entry name" value="Thiol:disulfide interchange protein DsbD, N-terminal domain (DsbD-alpha)"/>
    <property type="match status" value="1"/>
</dbReference>
<feature type="transmembrane region" description="Helical" evidence="18">
    <location>
        <begin position="400"/>
        <end position="418"/>
    </location>
</feature>
<dbReference type="Gene3D" id="3.40.30.10">
    <property type="entry name" value="Glutaredoxin"/>
    <property type="match status" value="1"/>
</dbReference>
<feature type="transmembrane region" description="Helical" evidence="18">
    <location>
        <begin position="243"/>
        <end position="268"/>
    </location>
</feature>
<evidence type="ECO:0000256" key="12">
    <source>
        <dbReference type="ARBA" id="ARBA00023027"/>
    </source>
</evidence>
<feature type="region of interest" description="Disordered" evidence="19">
    <location>
        <begin position="157"/>
        <end position="187"/>
    </location>
</feature>
<dbReference type="EC" id="1.8.1.8" evidence="18"/>
<dbReference type="PANTHER" id="PTHR32234:SF0">
    <property type="entry name" value="THIOL:DISULFIDE INTERCHANGE PROTEIN DSBD"/>
    <property type="match status" value="1"/>
</dbReference>
<keyword evidence="8 18" id="KW-0201">Cytochrome c-type biogenesis</keyword>
<comment type="catalytic activity">
    <reaction evidence="16 18">
        <text>[protein]-dithiol + NAD(+) = [protein]-disulfide + NADH + H(+)</text>
        <dbReference type="Rhea" id="RHEA:18749"/>
        <dbReference type="Rhea" id="RHEA-COMP:10593"/>
        <dbReference type="Rhea" id="RHEA-COMP:10594"/>
        <dbReference type="ChEBI" id="CHEBI:15378"/>
        <dbReference type="ChEBI" id="CHEBI:29950"/>
        <dbReference type="ChEBI" id="CHEBI:50058"/>
        <dbReference type="ChEBI" id="CHEBI:57540"/>
        <dbReference type="ChEBI" id="CHEBI:57945"/>
        <dbReference type="EC" id="1.8.1.8"/>
    </reaction>
</comment>
<reference evidence="21 22" key="1">
    <citation type="submission" date="2018-08" db="EMBL/GenBank/DDBJ databases">
        <title>Genomic taxonomy of the Vibrionaceae family.</title>
        <authorList>
            <person name="Gomez-Gil B."/>
            <person name="Tanaka M."/>
            <person name="Sawabe T."/>
            <person name="Enciso-Ibarra K."/>
        </authorList>
    </citation>
    <scope>NUCLEOTIDE SEQUENCE [LARGE SCALE GENOMIC DNA]</scope>
    <source>
        <strain evidence="21 22">CAIM 1831</strain>
    </source>
</reference>
<evidence type="ECO:0000256" key="5">
    <source>
        <dbReference type="ARBA" id="ARBA00022519"/>
    </source>
</evidence>
<keyword evidence="22" id="KW-1185">Reference proteome</keyword>
<keyword evidence="10 18" id="KW-1133">Transmembrane helix</keyword>
<dbReference type="Pfam" id="PF13899">
    <property type="entry name" value="Thioredoxin_7"/>
    <property type="match status" value="1"/>
</dbReference>
<gene>
    <name evidence="18" type="primary">dsbD</name>
    <name evidence="21" type="ORF">D1115_01045</name>
</gene>
<evidence type="ECO:0000256" key="9">
    <source>
        <dbReference type="ARBA" id="ARBA00022982"/>
    </source>
</evidence>
<keyword evidence="11 18" id="KW-0560">Oxidoreductase</keyword>
<sequence length="605" mass="65875" precursor="true">MRALLSVFLLGFITFSAPSMALFGNDQLGNTTNNTFGNANDSFVPVDQAFPFNYYQQDGKLMLDWQVRDGYYLYQERLSVTGEKVSLGELQMEDGTPHKDEFFGDVHIYTQPLFVNVPMHDWQDGARVVVQYQGCAKAGFCYPPETHVIPIRAFTSSNSDSDTATTASKAAQTPAVTPPATKSSTAPVTQQDSLAANLADNWWTPLLFLALGVGLAFTPCVLPMYPILTSIVLGSGKLSQRRALGLSFVYVQGMALTYTLLGLVVASAGMQFQAAMQHPYVLIGLSVLFVVLALSMFGVYTLQLPSSVQTWLNNLSNKQQGGNSAGVFAMGAISGLVCSPCTTAPLSGALLYVAQSGDLLTGGIALYALAMGMGIPLILVAVFGNKLLPKAGGWMDRVKTLFGFILLAAPIFLLERILPEVWATALWSALGIAAFSWLYHLKNNLPFGGWKQSAVSIVAVLGLFASAQPVLNYWFGNSTAVQAQQTTVSFIQVTNVAELKEQLALAKQAGKPVMLDFYADWCVACKEFEKYTFHDPSVEAKLRDFVLLQADVTKNQIQDIELLKHMNVLGLPTIEFWDANGEHISNARLTGFMQAAPFLEHINRF</sequence>
<feature type="disulfide bond" description="Redox-active" evidence="18">
    <location>
        <begin position="135"/>
        <end position="141"/>
    </location>
</feature>
<feature type="transmembrane region" description="Helical" evidence="18">
    <location>
        <begin position="280"/>
        <end position="304"/>
    </location>
</feature>
<dbReference type="InterPro" id="IPR036929">
    <property type="entry name" value="DsbDN_sf"/>
</dbReference>
<evidence type="ECO:0000313" key="21">
    <source>
        <dbReference type="EMBL" id="AXY00057.1"/>
    </source>
</evidence>
<dbReference type="InterPro" id="IPR028250">
    <property type="entry name" value="DsbDN"/>
</dbReference>
<dbReference type="InterPro" id="IPR035671">
    <property type="entry name" value="DsbD_gamma"/>
</dbReference>
<feature type="signal peptide" evidence="18">
    <location>
        <begin position="1"/>
        <end position="21"/>
    </location>
</feature>
<dbReference type="Pfam" id="PF11412">
    <property type="entry name" value="DsbD_N"/>
    <property type="match status" value="1"/>
</dbReference>
<protein>
    <recommendedName>
        <fullName evidence="18">Thiol:disulfide interchange protein DsbD</fullName>
        <ecNumber evidence="18">1.8.1.8</ecNumber>
    </recommendedName>
    <alternativeName>
        <fullName evidence="18">Protein-disulfide reductase</fullName>
        <shortName evidence="18">Disulfide reductase</shortName>
    </alternativeName>
</protein>
<evidence type="ECO:0000256" key="7">
    <source>
        <dbReference type="ARBA" id="ARBA00022729"/>
    </source>
</evidence>
<keyword evidence="13 18" id="KW-0472">Membrane</keyword>
<comment type="function">
    <text evidence="18">Required to facilitate the formation of correct disulfide bonds in some periplasmic proteins and for the assembly of the periplasmic c-type cytochromes. Acts by transferring electrons from cytoplasmic thioredoxin to the periplasm. This transfer involves a cascade of disulfide bond formation and reduction steps.</text>
</comment>
<evidence type="ECO:0000256" key="6">
    <source>
        <dbReference type="ARBA" id="ARBA00022692"/>
    </source>
</evidence>
<keyword evidence="3 18" id="KW-0813">Transport</keyword>
<keyword evidence="9 18" id="KW-0249">Electron transport</keyword>
<evidence type="ECO:0000256" key="16">
    <source>
        <dbReference type="ARBA" id="ARBA00047388"/>
    </source>
</evidence>
<dbReference type="Pfam" id="PF02683">
    <property type="entry name" value="DsbD_TM"/>
    <property type="match status" value="1"/>
</dbReference>
<evidence type="ECO:0000256" key="14">
    <source>
        <dbReference type="ARBA" id="ARBA00023157"/>
    </source>
</evidence>
<feature type="domain" description="Thioredoxin" evidence="20">
    <location>
        <begin position="474"/>
        <end position="605"/>
    </location>
</feature>
<dbReference type="RefSeq" id="WP_128809928.1">
    <property type="nucleotide sequence ID" value="NZ_CP032093.1"/>
</dbReference>
<dbReference type="InterPro" id="IPR036249">
    <property type="entry name" value="Thioredoxin-like_sf"/>
</dbReference>
<dbReference type="Proteomes" id="UP000262832">
    <property type="component" value="Chromosome I"/>
</dbReference>
<keyword evidence="5 18" id="KW-0997">Cell inner membrane</keyword>
<dbReference type="InterPro" id="IPR017937">
    <property type="entry name" value="Thioredoxin_CS"/>
</dbReference>
<keyword evidence="4 18" id="KW-1003">Cell membrane</keyword>
<evidence type="ECO:0000256" key="11">
    <source>
        <dbReference type="ARBA" id="ARBA00023002"/>
    </source>
</evidence>
<evidence type="ECO:0000259" key="20">
    <source>
        <dbReference type="PROSITE" id="PS51352"/>
    </source>
</evidence>
<evidence type="ECO:0000256" key="13">
    <source>
        <dbReference type="ARBA" id="ARBA00023136"/>
    </source>
</evidence>
<proteinExistence type="inferred from homology"/>
<feature type="disulfide bond" description="Redox-active" evidence="18">
    <location>
        <begin position="522"/>
        <end position="525"/>
    </location>
</feature>
<dbReference type="InterPro" id="IPR013766">
    <property type="entry name" value="Thioredoxin_domain"/>
</dbReference>
<evidence type="ECO:0000256" key="2">
    <source>
        <dbReference type="ARBA" id="ARBA00007241"/>
    </source>
</evidence>
<evidence type="ECO:0000256" key="8">
    <source>
        <dbReference type="ARBA" id="ARBA00022748"/>
    </source>
</evidence>
<dbReference type="InterPro" id="IPR003834">
    <property type="entry name" value="Cyt_c_assmbl_TM_dom"/>
</dbReference>
<dbReference type="InterPro" id="IPR022910">
    <property type="entry name" value="Thiol_diS_interchange_DbsD"/>
</dbReference>
<evidence type="ECO:0000256" key="15">
    <source>
        <dbReference type="ARBA" id="ARBA00023284"/>
    </source>
</evidence>
<evidence type="ECO:0000256" key="19">
    <source>
        <dbReference type="SAM" id="MobiDB-lite"/>
    </source>
</evidence>
<keyword evidence="7 18" id="KW-0732">Signal</keyword>
<feature type="transmembrane region" description="Helical" evidence="18">
    <location>
        <begin position="325"/>
        <end position="352"/>
    </location>
</feature>
<keyword evidence="12 18" id="KW-0520">NAD</keyword>
<accession>A0ABN5P9V0</accession>
<organism evidence="21 22">
    <name type="scientific">Vibrio alfacsensis</name>
    <dbReference type="NCBI Taxonomy" id="1074311"/>
    <lineage>
        <taxon>Bacteria</taxon>
        <taxon>Pseudomonadati</taxon>
        <taxon>Pseudomonadota</taxon>
        <taxon>Gammaproteobacteria</taxon>
        <taxon>Vibrionales</taxon>
        <taxon>Vibrionaceae</taxon>
        <taxon>Vibrio</taxon>
    </lineage>
</organism>
<feature type="transmembrane region" description="Helical" evidence="18">
    <location>
        <begin position="453"/>
        <end position="475"/>
    </location>
</feature>
<dbReference type="HAMAP" id="MF_00399">
    <property type="entry name" value="DbsD"/>
    <property type="match status" value="1"/>
</dbReference>
<evidence type="ECO:0000313" key="22">
    <source>
        <dbReference type="Proteomes" id="UP000262832"/>
    </source>
</evidence>
<evidence type="ECO:0000256" key="18">
    <source>
        <dbReference type="HAMAP-Rule" id="MF_00399"/>
    </source>
</evidence>
<dbReference type="EMBL" id="CP032093">
    <property type="protein sequence ID" value="AXY00057.1"/>
    <property type="molecule type" value="Genomic_DNA"/>
</dbReference>
<evidence type="ECO:0000256" key="1">
    <source>
        <dbReference type="ARBA" id="ARBA00004429"/>
    </source>
</evidence>
<keyword evidence="15 18" id="KW-0676">Redox-active center</keyword>
<dbReference type="NCBIfam" id="NF001419">
    <property type="entry name" value="PRK00293.1"/>
    <property type="match status" value="1"/>
</dbReference>
<keyword evidence="14 18" id="KW-1015">Disulfide bond</keyword>
<feature type="transmembrane region" description="Helical" evidence="18">
    <location>
        <begin position="424"/>
        <end position="441"/>
    </location>
</feature>